<dbReference type="Pfam" id="PF00128">
    <property type="entry name" value="Alpha-amylase"/>
    <property type="match status" value="1"/>
</dbReference>
<dbReference type="EMBL" id="FQUO01000002">
    <property type="protein sequence ID" value="SHE69532.1"/>
    <property type="molecule type" value="Genomic_DNA"/>
</dbReference>
<dbReference type="SUPFAM" id="SSF51445">
    <property type="entry name" value="(Trans)glycosidases"/>
    <property type="match status" value="1"/>
</dbReference>
<dbReference type="PROSITE" id="PS51257">
    <property type="entry name" value="PROKAR_LIPOPROTEIN"/>
    <property type="match status" value="1"/>
</dbReference>
<organism evidence="3 4">
    <name type="scientific">Cnuella takakiae</name>
    <dbReference type="NCBI Taxonomy" id="1302690"/>
    <lineage>
        <taxon>Bacteria</taxon>
        <taxon>Pseudomonadati</taxon>
        <taxon>Bacteroidota</taxon>
        <taxon>Chitinophagia</taxon>
        <taxon>Chitinophagales</taxon>
        <taxon>Chitinophagaceae</taxon>
        <taxon>Cnuella</taxon>
    </lineage>
</organism>
<dbReference type="GO" id="GO:0005975">
    <property type="term" value="P:carbohydrate metabolic process"/>
    <property type="evidence" value="ECO:0007669"/>
    <property type="project" value="InterPro"/>
</dbReference>
<proteinExistence type="predicted"/>
<dbReference type="Gene3D" id="2.60.40.1180">
    <property type="entry name" value="Golgi alpha-mannosidase II"/>
    <property type="match status" value="1"/>
</dbReference>
<evidence type="ECO:0000313" key="4">
    <source>
        <dbReference type="Proteomes" id="UP000184368"/>
    </source>
</evidence>
<keyword evidence="3" id="KW-0326">Glycosidase</keyword>
<feature type="domain" description="Glycosyl hydrolase family 13 catalytic" evidence="2">
    <location>
        <begin position="36"/>
        <end position="361"/>
    </location>
</feature>
<evidence type="ECO:0000256" key="1">
    <source>
        <dbReference type="SAM" id="SignalP"/>
    </source>
</evidence>
<dbReference type="GO" id="GO:0016798">
    <property type="term" value="F:hydrolase activity, acting on glycosyl bonds"/>
    <property type="evidence" value="ECO:0007669"/>
    <property type="project" value="UniProtKB-KW"/>
</dbReference>
<dbReference type="Proteomes" id="UP000184368">
    <property type="component" value="Unassembled WGS sequence"/>
</dbReference>
<evidence type="ECO:0000313" key="3">
    <source>
        <dbReference type="EMBL" id="SHE69532.1"/>
    </source>
</evidence>
<sequence length="452" mass="51850">MKRVICSVAAAALLLSCSVNKPLSTNTMTTKETGKAWVNHTNIYEVNVRQYTPEGTFNAFAKHLPRLKEMGVQTIWFMPITPIAQKNKKGSLGSQYAAADYTAINPEFGTLADWKALVKQAHDMGFKVIIDWVANHTGWDHVWTKSHPDFYEKDPATKDFKIASGMDDIIELDYKNPAMRQAMIDAMKYWITDSGIDGFRCDLASWVEVDFWIQAANELNKVKPLFWLGEFDPLENPEYMQVFDAAYSWKWMHKTKAFYQEHQGVAGLDSLLQQYQQAPGMQAWFTTNHDENTWNGTEYEKYGDAAPALAVFSCTWPGLPLVYSGQELPNRKRLEFFEKDPIDWKEENQLAPFYKTLLTLHHNHPALNGSAKLATVERIHTAQDNQVLAYVRRFENRQVFTVLNLSNQPVTFQVPAGAVKGSLKEVFHQVNHNFDQHHSLELKPWQYLVYAD</sequence>
<dbReference type="Pfam" id="PF16657">
    <property type="entry name" value="Malt_amylase_C"/>
    <property type="match status" value="1"/>
</dbReference>
<dbReference type="PANTHER" id="PTHR47786:SF2">
    <property type="entry name" value="GLYCOSYL HYDROLASE FAMILY 13 CATALYTIC DOMAIN-CONTAINING PROTEIN"/>
    <property type="match status" value="1"/>
</dbReference>
<dbReference type="InterPro" id="IPR006047">
    <property type="entry name" value="GH13_cat_dom"/>
</dbReference>
<feature type="signal peptide" evidence="1">
    <location>
        <begin position="1"/>
        <end position="21"/>
    </location>
</feature>
<dbReference type="STRING" id="1302690.BUE76_12215"/>
<keyword evidence="1" id="KW-0732">Signal</keyword>
<dbReference type="Gene3D" id="3.20.20.80">
    <property type="entry name" value="Glycosidases"/>
    <property type="match status" value="1"/>
</dbReference>
<evidence type="ECO:0000259" key="2">
    <source>
        <dbReference type="SMART" id="SM00642"/>
    </source>
</evidence>
<dbReference type="SMART" id="SM00642">
    <property type="entry name" value="Aamy"/>
    <property type="match status" value="1"/>
</dbReference>
<dbReference type="CDD" id="cd11313">
    <property type="entry name" value="AmyAc_arch_bac_AmyA"/>
    <property type="match status" value="1"/>
</dbReference>
<gene>
    <name evidence="3" type="ORF">SAMN05444008_102300</name>
</gene>
<dbReference type="InterPro" id="IPR013780">
    <property type="entry name" value="Glyco_hydro_b"/>
</dbReference>
<accession>A0A1M4VL38</accession>
<dbReference type="RefSeq" id="WP_073040024.1">
    <property type="nucleotide sequence ID" value="NZ_FQUO01000002.1"/>
</dbReference>
<keyword evidence="4" id="KW-1185">Reference proteome</keyword>
<reference evidence="3 4" key="1">
    <citation type="submission" date="2016-11" db="EMBL/GenBank/DDBJ databases">
        <authorList>
            <person name="Jaros S."/>
            <person name="Januszkiewicz K."/>
            <person name="Wedrychowicz H."/>
        </authorList>
    </citation>
    <scope>NUCLEOTIDE SEQUENCE [LARGE SCALE GENOMIC DNA]</scope>
    <source>
        <strain evidence="3 4">DSM 26897</strain>
    </source>
</reference>
<protein>
    <submittedName>
        <fullName evidence="3">Glycosidase</fullName>
    </submittedName>
</protein>
<feature type="chain" id="PRO_5012906095" evidence="1">
    <location>
        <begin position="22"/>
        <end position="452"/>
    </location>
</feature>
<dbReference type="PANTHER" id="PTHR47786">
    <property type="entry name" value="ALPHA-1,4-GLUCAN:MALTOSE-1-PHOSPHATE MALTOSYLTRANSFERASE"/>
    <property type="match status" value="1"/>
</dbReference>
<keyword evidence="3" id="KW-0378">Hydrolase</keyword>
<dbReference type="InterPro" id="IPR032091">
    <property type="entry name" value="Malt_amylase-like_C"/>
</dbReference>
<dbReference type="SUPFAM" id="SSF51011">
    <property type="entry name" value="Glycosyl hydrolase domain"/>
    <property type="match status" value="1"/>
</dbReference>
<dbReference type="InterPro" id="IPR017853">
    <property type="entry name" value="GH"/>
</dbReference>
<dbReference type="OrthoDB" id="9805159at2"/>
<dbReference type="AlphaFoldDB" id="A0A1M4VL38"/>
<name>A0A1M4VL38_9BACT</name>